<dbReference type="Proteomes" id="UP000775213">
    <property type="component" value="Unassembled WGS sequence"/>
</dbReference>
<keyword evidence="2" id="KW-1185">Reference proteome</keyword>
<accession>A0AAV7GPD0</accession>
<organism evidence="1 2">
    <name type="scientific">Dendrobium chrysotoxum</name>
    <name type="common">Orchid</name>
    <dbReference type="NCBI Taxonomy" id="161865"/>
    <lineage>
        <taxon>Eukaryota</taxon>
        <taxon>Viridiplantae</taxon>
        <taxon>Streptophyta</taxon>
        <taxon>Embryophyta</taxon>
        <taxon>Tracheophyta</taxon>
        <taxon>Spermatophyta</taxon>
        <taxon>Magnoliopsida</taxon>
        <taxon>Liliopsida</taxon>
        <taxon>Asparagales</taxon>
        <taxon>Orchidaceae</taxon>
        <taxon>Epidendroideae</taxon>
        <taxon>Malaxideae</taxon>
        <taxon>Dendrobiinae</taxon>
        <taxon>Dendrobium</taxon>
    </lineage>
</organism>
<gene>
    <name evidence="1" type="ORF">IEQ34_012873</name>
</gene>
<name>A0AAV7GPD0_DENCH</name>
<evidence type="ECO:0000313" key="1">
    <source>
        <dbReference type="EMBL" id="KAH0457558.1"/>
    </source>
</evidence>
<reference evidence="1 2" key="1">
    <citation type="journal article" date="2021" name="Hortic Res">
        <title>Chromosome-scale assembly of the Dendrobium chrysotoxum genome enhances the understanding of orchid evolution.</title>
        <authorList>
            <person name="Zhang Y."/>
            <person name="Zhang G.Q."/>
            <person name="Zhang D."/>
            <person name="Liu X.D."/>
            <person name="Xu X.Y."/>
            <person name="Sun W.H."/>
            <person name="Yu X."/>
            <person name="Zhu X."/>
            <person name="Wang Z.W."/>
            <person name="Zhao X."/>
            <person name="Zhong W.Y."/>
            <person name="Chen H."/>
            <person name="Yin W.L."/>
            <person name="Huang T."/>
            <person name="Niu S.C."/>
            <person name="Liu Z.J."/>
        </authorList>
    </citation>
    <scope>NUCLEOTIDE SEQUENCE [LARGE SCALE GENOMIC DNA]</scope>
    <source>
        <strain evidence="1">Lindl</strain>
    </source>
</reference>
<dbReference type="EMBL" id="JAGFBR010000012">
    <property type="protein sequence ID" value="KAH0457558.1"/>
    <property type="molecule type" value="Genomic_DNA"/>
</dbReference>
<comment type="caution">
    <text evidence="1">The sequence shown here is derived from an EMBL/GenBank/DDBJ whole genome shotgun (WGS) entry which is preliminary data.</text>
</comment>
<sequence>MSGPPKRAFVSAKNEEQMMKMEIDSENIEFSNEMTFSQDVVAENLKIRRLQSTIESLQDSAEIARLDKTKVNLVGRAIDLNLSVGEYNGKKIIYEMYCRKPNHNLARPEDKYLLRLCKNISDEKASVLKIMIEAGIRTLDAFFYLAEEVEGIENVRFSKNI</sequence>
<protein>
    <submittedName>
        <fullName evidence="1">Uncharacterized protein</fullName>
    </submittedName>
</protein>
<evidence type="ECO:0000313" key="2">
    <source>
        <dbReference type="Proteomes" id="UP000775213"/>
    </source>
</evidence>
<dbReference type="AlphaFoldDB" id="A0AAV7GPD0"/>
<proteinExistence type="predicted"/>